<evidence type="ECO:0000256" key="10">
    <source>
        <dbReference type="ARBA" id="ARBA00023201"/>
    </source>
</evidence>
<dbReference type="Gene3D" id="1.20.1730.10">
    <property type="entry name" value="Sodium/glucose cotransporter"/>
    <property type="match status" value="1"/>
</dbReference>
<dbReference type="RefSeq" id="WP_314516711.1">
    <property type="nucleotide sequence ID" value="NZ_JASJOU010000014.1"/>
</dbReference>
<evidence type="ECO:0000256" key="3">
    <source>
        <dbReference type="ARBA" id="ARBA00022448"/>
    </source>
</evidence>
<feature type="transmembrane region" description="Helical" evidence="12">
    <location>
        <begin position="535"/>
        <end position="555"/>
    </location>
</feature>
<dbReference type="InterPro" id="IPR051163">
    <property type="entry name" value="Sodium:Solute_Symporter_SSF"/>
</dbReference>
<evidence type="ECO:0000256" key="11">
    <source>
        <dbReference type="RuleBase" id="RU362091"/>
    </source>
</evidence>
<keyword evidence="6 12" id="KW-1133">Transmembrane helix</keyword>
<evidence type="ECO:0000256" key="12">
    <source>
        <dbReference type="SAM" id="Phobius"/>
    </source>
</evidence>
<comment type="caution">
    <text evidence="13">The sequence shown here is derived from an EMBL/GenBank/DDBJ whole genome shotgun (WGS) entry which is preliminary data.</text>
</comment>
<evidence type="ECO:0000256" key="8">
    <source>
        <dbReference type="ARBA" id="ARBA00023065"/>
    </source>
</evidence>
<proteinExistence type="inferred from homology"/>
<feature type="transmembrane region" description="Helical" evidence="12">
    <location>
        <begin position="451"/>
        <end position="474"/>
    </location>
</feature>
<keyword evidence="4" id="KW-1003">Cell membrane</keyword>
<dbReference type="EMBL" id="JASJOU010000014">
    <property type="protein sequence ID" value="MDJ1504978.1"/>
    <property type="molecule type" value="Genomic_DNA"/>
</dbReference>
<dbReference type="Pfam" id="PF00474">
    <property type="entry name" value="SSF"/>
    <property type="match status" value="2"/>
</dbReference>
<keyword evidence="14" id="KW-1185">Reference proteome</keyword>
<comment type="subcellular location">
    <subcellularLocation>
        <location evidence="1">Cell membrane</location>
        <topology evidence="1">Multi-pass membrane protein</topology>
    </subcellularLocation>
</comment>
<dbReference type="PANTHER" id="PTHR42985:SF40">
    <property type="entry name" value="LD47995P-RELATED"/>
    <property type="match status" value="1"/>
</dbReference>
<feature type="transmembrane region" description="Helical" evidence="12">
    <location>
        <begin position="178"/>
        <end position="199"/>
    </location>
</feature>
<dbReference type="AlphaFoldDB" id="A0AAE3UJD1"/>
<organism evidence="13 14">
    <name type="scientific">Xanthocytophaga agilis</name>
    <dbReference type="NCBI Taxonomy" id="3048010"/>
    <lineage>
        <taxon>Bacteria</taxon>
        <taxon>Pseudomonadati</taxon>
        <taxon>Bacteroidota</taxon>
        <taxon>Cytophagia</taxon>
        <taxon>Cytophagales</taxon>
        <taxon>Rhodocytophagaceae</taxon>
        <taxon>Xanthocytophaga</taxon>
    </lineage>
</organism>
<keyword evidence="9 12" id="KW-0472">Membrane</keyword>
<dbReference type="CDD" id="cd11494">
    <property type="entry name" value="SLC5sbd_NIS-like_u2"/>
    <property type="match status" value="1"/>
</dbReference>
<sequence length="570" mass="63792">MTKLDWLVLIATITLIVVYGIWKGRRNRDMQDYLLASRSLPWYIVCLSIMGTQASAITFLSAPGQAYGDGMRFVQFYFGLPLAMVVLSITAVPIYHRLHVYTAYEYLESRFDLKTRTLAAALFLIQRGISTGVSIYAPAIVLSSILGWSVQWTCVLNGILVLLYTVSGGTKAVSYTQLTQMIIILSGMAVAGFLTVQLLPPDITFADALRVAGKADKLNVIDLKFDPNNQYNIWSGLIGGFFLSLSYFGADQSQVGRYLSGSSVTQSRLGLLMNGIVKIPMQFGILFIGAMVFVFYLFVQPPLFFNHIELDALHDHGYTQQVNALQYQQDSLFKIQQHDLRTLIQAMRDNKGVGEAEQKFHITRSQMQQVRTQVTNLIKKDKKVEKVEDTNYVFLSFVTRFLPSGLVGLLIAIVLLASMSSVAGALNSLTSTTIIDVYKRILCPDLSEARYLTASRWITVGWGVFSIVVALYAGQLGNLLEAVNRLGSLFYGVILGIFLCAFYIRRIRSYAVFYGAILAQITVFLLYWLTPIAFLWYNVIGCILVIIFAFPIELFQKKAEVLQESETVIE</sequence>
<keyword evidence="7" id="KW-0915">Sodium</keyword>
<dbReference type="GO" id="GO:0015293">
    <property type="term" value="F:symporter activity"/>
    <property type="evidence" value="ECO:0007669"/>
    <property type="project" value="TreeGrafter"/>
</dbReference>
<gene>
    <name evidence="13" type="ORF">QNI22_30220</name>
</gene>
<feature type="transmembrane region" description="Helical" evidence="12">
    <location>
        <begin position="74"/>
        <end position="96"/>
    </location>
</feature>
<feature type="transmembrane region" description="Helical" evidence="12">
    <location>
        <begin position="486"/>
        <end position="504"/>
    </location>
</feature>
<reference evidence="13" key="1">
    <citation type="submission" date="2023-05" db="EMBL/GenBank/DDBJ databases">
        <authorList>
            <person name="Zhang X."/>
        </authorList>
    </citation>
    <scope>NUCLEOTIDE SEQUENCE</scope>
    <source>
        <strain evidence="13">BD1B2-1</strain>
    </source>
</reference>
<evidence type="ECO:0000256" key="1">
    <source>
        <dbReference type="ARBA" id="ARBA00004651"/>
    </source>
</evidence>
<keyword evidence="3" id="KW-0813">Transport</keyword>
<dbReference type="PANTHER" id="PTHR42985">
    <property type="entry name" value="SODIUM-COUPLED MONOCARBOXYLATE TRANSPORTER"/>
    <property type="match status" value="1"/>
</dbReference>
<comment type="similarity">
    <text evidence="2 11">Belongs to the sodium:solute symporter (SSF) (TC 2.A.21) family.</text>
</comment>
<keyword evidence="8" id="KW-0406">Ion transport</keyword>
<keyword evidence="10" id="KW-0739">Sodium transport</keyword>
<dbReference type="GO" id="GO:0005886">
    <property type="term" value="C:plasma membrane"/>
    <property type="evidence" value="ECO:0007669"/>
    <property type="project" value="UniProtKB-SubCell"/>
</dbReference>
<evidence type="ECO:0000256" key="7">
    <source>
        <dbReference type="ARBA" id="ARBA00023053"/>
    </source>
</evidence>
<protein>
    <submittedName>
        <fullName evidence="13">Sodium:solute symporter</fullName>
    </submittedName>
</protein>
<feature type="transmembrane region" description="Helical" evidence="12">
    <location>
        <begin position="511"/>
        <end position="529"/>
    </location>
</feature>
<dbReference type="GO" id="GO:0006814">
    <property type="term" value="P:sodium ion transport"/>
    <property type="evidence" value="ECO:0007669"/>
    <property type="project" value="UniProtKB-KW"/>
</dbReference>
<dbReference type="InterPro" id="IPR001734">
    <property type="entry name" value="Na/solute_symporter"/>
</dbReference>
<evidence type="ECO:0000313" key="14">
    <source>
        <dbReference type="Proteomes" id="UP001232063"/>
    </source>
</evidence>
<dbReference type="PROSITE" id="PS50283">
    <property type="entry name" value="NA_SOLUT_SYMP_3"/>
    <property type="match status" value="1"/>
</dbReference>
<evidence type="ECO:0000313" key="13">
    <source>
        <dbReference type="EMBL" id="MDJ1504978.1"/>
    </source>
</evidence>
<evidence type="ECO:0000256" key="6">
    <source>
        <dbReference type="ARBA" id="ARBA00022989"/>
    </source>
</evidence>
<evidence type="ECO:0000256" key="2">
    <source>
        <dbReference type="ARBA" id="ARBA00006434"/>
    </source>
</evidence>
<dbReference type="InterPro" id="IPR038377">
    <property type="entry name" value="Na/Glc_symporter_sf"/>
</dbReference>
<feature type="transmembrane region" description="Helical" evidence="12">
    <location>
        <begin position="42"/>
        <end position="62"/>
    </location>
</feature>
<feature type="transmembrane region" description="Helical" evidence="12">
    <location>
        <begin position="117"/>
        <end position="139"/>
    </location>
</feature>
<name>A0AAE3UJD1_9BACT</name>
<evidence type="ECO:0000256" key="4">
    <source>
        <dbReference type="ARBA" id="ARBA00022475"/>
    </source>
</evidence>
<feature type="transmembrane region" description="Helical" evidence="12">
    <location>
        <begin position="271"/>
        <end position="299"/>
    </location>
</feature>
<accession>A0AAE3UJD1</accession>
<keyword evidence="5 12" id="KW-0812">Transmembrane</keyword>
<feature type="transmembrane region" description="Helical" evidence="12">
    <location>
        <begin position="6"/>
        <end position="22"/>
    </location>
</feature>
<feature type="transmembrane region" description="Helical" evidence="12">
    <location>
        <begin position="231"/>
        <end position="250"/>
    </location>
</feature>
<evidence type="ECO:0000256" key="9">
    <source>
        <dbReference type="ARBA" id="ARBA00023136"/>
    </source>
</evidence>
<feature type="transmembrane region" description="Helical" evidence="12">
    <location>
        <begin position="145"/>
        <end position="166"/>
    </location>
</feature>
<feature type="transmembrane region" description="Helical" evidence="12">
    <location>
        <begin position="406"/>
        <end position="430"/>
    </location>
</feature>
<dbReference type="Proteomes" id="UP001232063">
    <property type="component" value="Unassembled WGS sequence"/>
</dbReference>
<evidence type="ECO:0000256" key="5">
    <source>
        <dbReference type="ARBA" id="ARBA00022692"/>
    </source>
</evidence>